<name>A0A1G9V728_9FIRM</name>
<comment type="catalytic activity">
    <reaction evidence="11 13">
        <text>DNA(n) + a 2'-deoxyribonucleoside 5'-triphosphate = DNA(n+1) + diphosphate</text>
        <dbReference type="Rhea" id="RHEA:22508"/>
        <dbReference type="Rhea" id="RHEA-COMP:17339"/>
        <dbReference type="Rhea" id="RHEA-COMP:17340"/>
        <dbReference type="ChEBI" id="CHEBI:33019"/>
        <dbReference type="ChEBI" id="CHEBI:61560"/>
        <dbReference type="ChEBI" id="CHEBI:173112"/>
        <dbReference type="EC" id="2.7.7.7"/>
    </reaction>
</comment>
<dbReference type="CDD" id="cd09898">
    <property type="entry name" value="H3TH_53EXO"/>
    <property type="match status" value="1"/>
</dbReference>
<dbReference type="PRINTS" id="PR00868">
    <property type="entry name" value="DNAPOLI"/>
</dbReference>
<evidence type="ECO:0000256" key="6">
    <source>
        <dbReference type="ARBA" id="ARBA00022705"/>
    </source>
</evidence>
<evidence type="ECO:0000313" key="16">
    <source>
        <dbReference type="EMBL" id="SDM67961.1"/>
    </source>
</evidence>
<dbReference type="PROSITE" id="PS00447">
    <property type="entry name" value="DNA_POLYMERASE_A"/>
    <property type="match status" value="1"/>
</dbReference>
<dbReference type="RefSeq" id="WP_092637819.1">
    <property type="nucleotide sequence ID" value="NZ_FNID01000003.1"/>
</dbReference>
<dbReference type="InterPro" id="IPR002421">
    <property type="entry name" value="5-3_exonuclease"/>
</dbReference>
<dbReference type="SMART" id="SM00279">
    <property type="entry name" value="HhH2"/>
    <property type="match status" value="1"/>
</dbReference>
<dbReference type="GO" id="GO:0008409">
    <property type="term" value="F:5'-3' exonuclease activity"/>
    <property type="evidence" value="ECO:0007669"/>
    <property type="project" value="UniProtKB-UniRule"/>
</dbReference>
<evidence type="ECO:0000256" key="11">
    <source>
        <dbReference type="ARBA" id="ARBA00049244"/>
    </source>
</evidence>
<keyword evidence="13" id="KW-0378">Hydrolase</keyword>
<dbReference type="InterPro" id="IPR008918">
    <property type="entry name" value="HhH2"/>
</dbReference>
<dbReference type="GO" id="GO:0003887">
    <property type="term" value="F:DNA-directed DNA polymerase activity"/>
    <property type="evidence" value="ECO:0007669"/>
    <property type="project" value="UniProtKB-UniRule"/>
</dbReference>
<dbReference type="Pfam" id="PF02739">
    <property type="entry name" value="5_3_exonuc_N"/>
    <property type="match status" value="1"/>
</dbReference>
<dbReference type="InterPro" id="IPR020046">
    <property type="entry name" value="5-3_exonucl_a-hlix_arch_N"/>
</dbReference>
<protein>
    <recommendedName>
        <fullName evidence="3 12">DNA polymerase I</fullName>
        <ecNumber evidence="2 12">2.7.7.7</ecNumber>
    </recommendedName>
</protein>
<dbReference type="InterPro" id="IPR036279">
    <property type="entry name" value="5-3_exonuclease_C_sf"/>
</dbReference>
<evidence type="ECO:0000256" key="7">
    <source>
        <dbReference type="ARBA" id="ARBA00022763"/>
    </source>
</evidence>
<evidence type="ECO:0000256" key="1">
    <source>
        <dbReference type="ARBA" id="ARBA00007705"/>
    </source>
</evidence>
<keyword evidence="6 13" id="KW-0235">DNA replication</keyword>
<dbReference type="Pfam" id="PF01367">
    <property type="entry name" value="5_3_exonuc"/>
    <property type="match status" value="1"/>
</dbReference>
<keyword evidence="13" id="KW-0269">Exonuclease</keyword>
<dbReference type="PANTHER" id="PTHR10133:SF27">
    <property type="entry name" value="DNA POLYMERASE NU"/>
    <property type="match status" value="1"/>
</dbReference>
<keyword evidence="17" id="KW-1185">Reference proteome</keyword>
<dbReference type="Pfam" id="PF22619">
    <property type="entry name" value="DNA_polI_exo1"/>
    <property type="match status" value="1"/>
</dbReference>
<dbReference type="Gene3D" id="3.40.50.1010">
    <property type="entry name" value="5'-nuclease"/>
    <property type="match status" value="1"/>
</dbReference>
<dbReference type="InterPro" id="IPR036397">
    <property type="entry name" value="RNaseH_sf"/>
</dbReference>
<keyword evidence="10 13" id="KW-0234">DNA repair</keyword>
<dbReference type="OrthoDB" id="9806424at2"/>
<evidence type="ECO:0000259" key="15">
    <source>
        <dbReference type="SMART" id="SM00482"/>
    </source>
</evidence>
<feature type="domain" description="5'-3' exonuclease" evidence="14">
    <location>
        <begin position="1"/>
        <end position="263"/>
    </location>
</feature>
<keyword evidence="5 13" id="KW-0548">Nucleotidyltransferase</keyword>
<dbReference type="FunFam" id="1.20.1060.10:FF:000001">
    <property type="entry name" value="DNA polymerase I"/>
    <property type="match status" value="1"/>
</dbReference>
<dbReference type="InterPro" id="IPR002298">
    <property type="entry name" value="DNA_polymerase_A"/>
</dbReference>
<evidence type="ECO:0000256" key="5">
    <source>
        <dbReference type="ARBA" id="ARBA00022695"/>
    </source>
</evidence>
<dbReference type="SMART" id="SM00482">
    <property type="entry name" value="POLAc"/>
    <property type="match status" value="1"/>
</dbReference>
<evidence type="ECO:0000256" key="12">
    <source>
        <dbReference type="NCBIfam" id="TIGR00593"/>
    </source>
</evidence>
<evidence type="ECO:0000259" key="14">
    <source>
        <dbReference type="SMART" id="SM00475"/>
    </source>
</evidence>
<keyword evidence="4 13" id="KW-0808">Transferase</keyword>
<dbReference type="SMART" id="SM00475">
    <property type="entry name" value="53EXOc"/>
    <property type="match status" value="1"/>
</dbReference>
<dbReference type="Gene3D" id="1.10.150.20">
    <property type="entry name" value="5' to 3' exonuclease, C-terminal subdomain"/>
    <property type="match status" value="2"/>
</dbReference>
<dbReference type="SUPFAM" id="SSF56672">
    <property type="entry name" value="DNA/RNA polymerases"/>
    <property type="match status" value="1"/>
</dbReference>
<reference evidence="16 17" key="1">
    <citation type="submission" date="2016-10" db="EMBL/GenBank/DDBJ databases">
        <authorList>
            <person name="de Groot N.N."/>
        </authorList>
    </citation>
    <scope>NUCLEOTIDE SEQUENCE [LARGE SCALE GENOMIC DNA]</scope>
    <source>
        <strain evidence="16 17">CGMCC 1.5012</strain>
    </source>
</reference>
<dbReference type="EC" id="2.7.7.7" evidence="2 12"/>
<keyword evidence="7 13" id="KW-0227">DNA damage</keyword>
<evidence type="ECO:0000256" key="10">
    <source>
        <dbReference type="ARBA" id="ARBA00023204"/>
    </source>
</evidence>
<dbReference type="SUPFAM" id="SSF88723">
    <property type="entry name" value="PIN domain-like"/>
    <property type="match status" value="1"/>
</dbReference>
<dbReference type="SUPFAM" id="SSF47807">
    <property type="entry name" value="5' to 3' exonuclease, C-terminal subdomain"/>
    <property type="match status" value="1"/>
</dbReference>
<evidence type="ECO:0000256" key="13">
    <source>
        <dbReference type="RuleBase" id="RU004460"/>
    </source>
</evidence>
<dbReference type="GO" id="GO:0003677">
    <property type="term" value="F:DNA binding"/>
    <property type="evidence" value="ECO:0007669"/>
    <property type="project" value="UniProtKB-UniRule"/>
</dbReference>
<proteinExistence type="inferred from homology"/>
<dbReference type="InterPro" id="IPR054690">
    <property type="entry name" value="DNA_polI_exonuclease"/>
</dbReference>
<evidence type="ECO:0000256" key="4">
    <source>
        <dbReference type="ARBA" id="ARBA00022679"/>
    </source>
</evidence>
<keyword evidence="9 13" id="KW-0238">DNA-binding</keyword>
<dbReference type="AlphaFoldDB" id="A0A1G9V728"/>
<dbReference type="FunFam" id="1.10.150.20:FF:000003">
    <property type="entry name" value="DNA polymerase I"/>
    <property type="match status" value="1"/>
</dbReference>
<dbReference type="NCBIfam" id="TIGR00593">
    <property type="entry name" value="pola"/>
    <property type="match status" value="1"/>
</dbReference>
<evidence type="ECO:0000256" key="2">
    <source>
        <dbReference type="ARBA" id="ARBA00012417"/>
    </source>
</evidence>
<evidence type="ECO:0000256" key="9">
    <source>
        <dbReference type="ARBA" id="ARBA00023125"/>
    </source>
</evidence>
<gene>
    <name evidence="13" type="primary">polA</name>
    <name evidence="16" type="ORF">SAMN05192585_10373</name>
</gene>
<keyword evidence="13" id="KW-0540">Nuclease</keyword>
<dbReference type="Gene3D" id="1.20.1060.10">
    <property type="entry name" value="Taq DNA Polymerase, Chain T, domain 4"/>
    <property type="match status" value="1"/>
</dbReference>
<feature type="domain" description="DNA-directed DNA polymerase family A palm" evidence="15">
    <location>
        <begin position="619"/>
        <end position="825"/>
    </location>
</feature>
<dbReference type="PANTHER" id="PTHR10133">
    <property type="entry name" value="DNA POLYMERASE I"/>
    <property type="match status" value="1"/>
</dbReference>
<organism evidence="16 17">
    <name type="scientific">Acetanaerobacterium elongatum</name>
    <dbReference type="NCBI Taxonomy" id="258515"/>
    <lineage>
        <taxon>Bacteria</taxon>
        <taxon>Bacillati</taxon>
        <taxon>Bacillota</taxon>
        <taxon>Clostridia</taxon>
        <taxon>Eubacteriales</taxon>
        <taxon>Oscillospiraceae</taxon>
        <taxon>Acetanaerobacterium</taxon>
    </lineage>
</organism>
<dbReference type="GO" id="GO:0006302">
    <property type="term" value="P:double-strand break repair"/>
    <property type="evidence" value="ECO:0007669"/>
    <property type="project" value="TreeGrafter"/>
</dbReference>
<sequence>MKLLAVDGNSILNRAFYGIKLLTTKDGTYTNAVYGFMNILLKVCDDIKPDGAAVAFDLHAPTFRHKMFDGYKAGRKGMPDELRAQVPLIKELLTSLGYSIVEKEGYEADDILGTLAKACEKSGDECAIVTGDRDSLQLISDKTTVRLAATKMGRPETVIYDVDKIKEVYGVTPGQMIDIKALMGDASDNIPGVAGIGEKTALTLIQAYHDIDSLYKSLDTAADIKDGVKAKLKAGEESARMSYTLATICCEVPIETSPAAYTKAGGDPSHAAALMNRLELFSLLKRLNLTAVPTVLPKAEEKPAGVKILLDPTAEDIGTLIQAANPLCFLCRFEGDELTALYLYADGTIAATDRAGQYFEAFVRTVFESDVQKVTHDVKPVYHWAFEHTIELKNVVCDLALAAYLINPLASSYELDRLCAEYAVTPFDTPFLPDLVGIASVYGLYKKLWAKIDEYAQVNLLCNIEIPLAKVLASMESIGFHVDIKGITDFGRALDVDIARLAEDIYSLAGGAFNINSPKQLGEVLFVRLALPSGKKTKSGFSTSAEVLEELRGKHEIVDNILEYRKLTKLKSTYVEGLLRQARADGTVHTSFNQTETRTGRISSTEPNLQNIPVRTKLGSEMRKFFVAGEGCTLIDADYSQIELRVLAHMSNDENMINAFVAGIDIHTQTAAQVFGMPEDMVTPLMRSRAKAVNFGIVYGIGAFSLSQDINVSVSEADKYIKSYLSTYSGVRAYMEDAIEFGREHGYAKTMFNRRRSLPEITAANRNIKAFGERVAMNTPIQGTAADIIKIAMVKVFERLKREGLQSRLILQIHDELIVEAPLNEAQAAARILQEEMENAVKLRVPLLVDAHTGANWYAAKG</sequence>
<dbReference type="FunFam" id="1.10.150.20:FF:000002">
    <property type="entry name" value="DNA polymerase I"/>
    <property type="match status" value="1"/>
</dbReference>
<keyword evidence="8 13" id="KW-0239">DNA-directed DNA polymerase</keyword>
<evidence type="ECO:0000256" key="3">
    <source>
        <dbReference type="ARBA" id="ARBA00020311"/>
    </source>
</evidence>
<dbReference type="STRING" id="258515.SAMN05192585_10373"/>
<comment type="similarity">
    <text evidence="1 13">Belongs to the DNA polymerase type-A family.</text>
</comment>
<accession>A0A1G9V728</accession>
<dbReference type="Gene3D" id="3.30.420.10">
    <property type="entry name" value="Ribonuclease H-like superfamily/Ribonuclease H"/>
    <property type="match status" value="1"/>
</dbReference>
<dbReference type="InterPro" id="IPR012337">
    <property type="entry name" value="RNaseH-like_sf"/>
</dbReference>
<evidence type="ECO:0000256" key="8">
    <source>
        <dbReference type="ARBA" id="ARBA00022932"/>
    </source>
</evidence>
<evidence type="ECO:0000313" key="17">
    <source>
        <dbReference type="Proteomes" id="UP000199182"/>
    </source>
</evidence>
<dbReference type="CDD" id="cd06140">
    <property type="entry name" value="DNA_polA_I_Bacillus_like_exo"/>
    <property type="match status" value="1"/>
</dbReference>
<dbReference type="InterPro" id="IPR019760">
    <property type="entry name" value="DNA-dir_DNA_pol_A_CS"/>
</dbReference>
<dbReference type="InterPro" id="IPR018320">
    <property type="entry name" value="DNA_polymerase_1"/>
</dbReference>
<dbReference type="SUPFAM" id="SSF53098">
    <property type="entry name" value="Ribonuclease H-like"/>
    <property type="match status" value="1"/>
</dbReference>
<dbReference type="InterPro" id="IPR001098">
    <property type="entry name" value="DNA-dir_DNA_pol_A_palm_dom"/>
</dbReference>
<dbReference type="InterPro" id="IPR029060">
    <property type="entry name" value="PIN-like_dom_sf"/>
</dbReference>
<dbReference type="InterPro" id="IPR020045">
    <property type="entry name" value="DNA_polI_H3TH"/>
</dbReference>
<dbReference type="Gene3D" id="3.30.70.370">
    <property type="match status" value="1"/>
</dbReference>
<dbReference type="GO" id="GO:0006261">
    <property type="term" value="P:DNA-templated DNA replication"/>
    <property type="evidence" value="ECO:0007669"/>
    <property type="project" value="UniProtKB-UniRule"/>
</dbReference>
<dbReference type="Pfam" id="PF00476">
    <property type="entry name" value="DNA_pol_A"/>
    <property type="match status" value="1"/>
</dbReference>
<dbReference type="Proteomes" id="UP000199182">
    <property type="component" value="Unassembled WGS sequence"/>
</dbReference>
<dbReference type="CDD" id="cd08637">
    <property type="entry name" value="DNA_pol_A_pol_I_C"/>
    <property type="match status" value="1"/>
</dbReference>
<dbReference type="InterPro" id="IPR043502">
    <property type="entry name" value="DNA/RNA_pol_sf"/>
</dbReference>
<comment type="subunit">
    <text evidence="13">Single-chain monomer with multiple functions.</text>
</comment>
<comment type="function">
    <text evidence="13">In addition to polymerase activity, this DNA polymerase exhibits 5'-3' exonuclease activity.</text>
</comment>
<dbReference type="CDD" id="cd09859">
    <property type="entry name" value="PIN_53EXO"/>
    <property type="match status" value="1"/>
</dbReference>
<dbReference type="EMBL" id="FNID01000003">
    <property type="protein sequence ID" value="SDM67961.1"/>
    <property type="molecule type" value="Genomic_DNA"/>
</dbReference>